<protein>
    <submittedName>
        <fullName evidence="1">Uncharacterized protein</fullName>
    </submittedName>
</protein>
<dbReference type="Proteomes" id="UP000001812">
    <property type="component" value="Chromosome II"/>
</dbReference>
<dbReference type="EMBL" id="CM000833">
    <property type="protein sequence ID" value="EET03130.1"/>
    <property type="molecule type" value="Genomic_DNA"/>
</dbReference>
<evidence type="ECO:0000313" key="1">
    <source>
        <dbReference type="EMBL" id="EET03130.1"/>
    </source>
</evidence>
<reference evidence="1" key="1">
    <citation type="submission" date="2009-05" db="EMBL/GenBank/DDBJ databases">
        <authorList>
            <person name="Harkins D.M."/>
            <person name="DeShazer D."/>
            <person name="Woods D.E."/>
            <person name="Brinkac L.M."/>
            <person name="Brown K.A."/>
            <person name="Hung G.C."/>
            <person name="Tuanyok A."/>
            <person name="Zhang B."/>
            <person name="Nierman W.C."/>
        </authorList>
    </citation>
    <scope>NUCLEOTIDE SEQUENCE [LARGE SCALE GENOMIC DNA]</scope>
    <source>
        <strain evidence="1">1710a</strain>
    </source>
</reference>
<name>A0A0E1VQI1_BURPE</name>
<dbReference type="AlphaFoldDB" id="A0A0E1VQI1"/>
<accession>A0A0E1VQI1</accession>
<sequence length="53" mass="5506">MFDRRVRSMRSFGGGCPSARIIRAAIGARAVLGQPAAPAGVAPCPRDPAMNQP</sequence>
<proteinExistence type="predicted"/>
<dbReference type="HOGENOM" id="CLU_203739_0_0_4"/>
<organism evidence="1">
    <name type="scientific">Burkholderia pseudomallei 1710a</name>
    <dbReference type="NCBI Taxonomy" id="320371"/>
    <lineage>
        <taxon>Bacteria</taxon>
        <taxon>Pseudomonadati</taxon>
        <taxon>Pseudomonadota</taxon>
        <taxon>Betaproteobacteria</taxon>
        <taxon>Burkholderiales</taxon>
        <taxon>Burkholderiaceae</taxon>
        <taxon>Burkholderia</taxon>
        <taxon>pseudomallei group</taxon>
    </lineage>
</organism>
<gene>
    <name evidence="1" type="ORF">BURPS1710A_A0562</name>
</gene>